<feature type="chain" id="PRO_5044989679" evidence="2">
    <location>
        <begin position="20"/>
        <end position="646"/>
    </location>
</feature>
<evidence type="ECO:0000259" key="3">
    <source>
        <dbReference type="Pfam" id="PF00149"/>
    </source>
</evidence>
<feature type="signal peptide" evidence="2">
    <location>
        <begin position="1"/>
        <end position="19"/>
    </location>
</feature>
<accession>A0ABV3Q4X9</accession>
<evidence type="ECO:0000313" key="6">
    <source>
        <dbReference type="Proteomes" id="UP001556040"/>
    </source>
</evidence>
<protein>
    <submittedName>
        <fullName evidence="5">Bifunctional UDP-sugar hydrolase/5'-nucleotidase</fullName>
    </submittedName>
</protein>
<evidence type="ECO:0000313" key="5">
    <source>
        <dbReference type="EMBL" id="MEW9502400.1"/>
    </source>
</evidence>
<evidence type="ECO:0000256" key="2">
    <source>
        <dbReference type="RuleBase" id="RU362119"/>
    </source>
</evidence>
<dbReference type="CDD" id="cd00845">
    <property type="entry name" value="MPP_UshA_N_like"/>
    <property type="match status" value="1"/>
</dbReference>
<dbReference type="EMBL" id="JBFMIA010000010">
    <property type="protein sequence ID" value="MEW9502400.1"/>
    <property type="molecule type" value="Genomic_DNA"/>
</dbReference>
<dbReference type="PANTHER" id="PTHR11575:SF24">
    <property type="entry name" value="5'-NUCLEOTIDASE"/>
    <property type="match status" value="1"/>
</dbReference>
<evidence type="ECO:0000256" key="1">
    <source>
        <dbReference type="ARBA" id="ARBA00022729"/>
    </source>
</evidence>
<dbReference type="Pfam" id="PF00149">
    <property type="entry name" value="Metallophos"/>
    <property type="match status" value="1"/>
</dbReference>
<dbReference type="InterPro" id="IPR036907">
    <property type="entry name" value="5'-Nucleotdase_C_sf"/>
</dbReference>
<dbReference type="InterPro" id="IPR004843">
    <property type="entry name" value="Calcineurin-like_PHP"/>
</dbReference>
<dbReference type="Pfam" id="PF02872">
    <property type="entry name" value="5_nucleotid_C"/>
    <property type="match status" value="1"/>
</dbReference>
<dbReference type="Gene3D" id="3.60.21.10">
    <property type="match status" value="1"/>
</dbReference>
<dbReference type="SUPFAM" id="SSF56300">
    <property type="entry name" value="Metallo-dependent phosphatases"/>
    <property type="match status" value="1"/>
</dbReference>
<dbReference type="GO" id="GO:0016787">
    <property type="term" value="F:hydrolase activity"/>
    <property type="evidence" value="ECO:0007669"/>
    <property type="project" value="UniProtKB-KW"/>
</dbReference>
<dbReference type="PANTHER" id="PTHR11575">
    <property type="entry name" value="5'-NUCLEOTIDASE-RELATED"/>
    <property type="match status" value="1"/>
</dbReference>
<evidence type="ECO:0000259" key="4">
    <source>
        <dbReference type="Pfam" id="PF02872"/>
    </source>
</evidence>
<keyword evidence="2 5" id="KW-0378">Hydrolase</keyword>
<organism evidence="5 6">
    <name type="scientific">Jeotgalibacillus marinus</name>
    <dbReference type="NCBI Taxonomy" id="86667"/>
    <lineage>
        <taxon>Bacteria</taxon>
        <taxon>Bacillati</taxon>
        <taxon>Bacillota</taxon>
        <taxon>Bacilli</taxon>
        <taxon>Bacillales</taxon>
        <taxon>Caryophanaceae</taxon>
        <taxon>Jeotgalibacillus</taxon>
    </lineage>
</organism>
<feature type="domain" description="Calcineurin-like phosphoesterase" evidence="3">
    <location>
        <begin position="179"/>
        <end position="382"/>
    </location>
</feature>
<feature type="domain" description="5'-Nucleotidase C-terminal" evidence="4">
    <location>
        <begin position="456"/>
        <end position="609"/>
    </location>
</feature>
<dbReference type="SUPFAM" id="SSF55816">
    <property type="entry name" value="5'-nucleotidase (syn. UDP-sugar hydrolase), C-terminal domain"/>
    <property type="match status" value="1"/>
</dbReference>
<gene>
    <name evidence="5" type="ORF">AB1471_11400</name>
</gene>
<keyword evidence="6" id="KW-1185">Reference proteome</keyword>
<name>A0ABV3Q4X9_9BACL</name>
<sequence>MKKGILFFSTALLASLVMVGCSDDEQEGVTKGEFLTNLLDTMGVDVGPYERTDEGTEEETNEVTFTDVSDELFPYVDTAMRLDLVDENESEFGENEEITREEAYVLLIQSLNLLHDYDHTNIDAFEDSSDISEDAYGALAAAFELGIMEENDEFLPQEPLSEESMDTMMERYDENIDRMTIVATNDLHGRILNDEENTELGMAKIATIVEQIREENDDTFLFDIGDTFHGTNYVNFSEGESAVNLMNQMQYDAMVLGNHDFNFGQERMFELMEMAEFPVMSGNFRYEENDELITDPYEIIEVMGKEIALIAITAEDTVVKTLASNVEGLYAEEEVSALQLLVDEVKDEVDHIFVLSHAGYIIDKEMAEEVDGIDFILGGHTHDTLEYPELHNGTYITQAWEYGKALSINQVLFHEGELIGISGHLARDYEGLEEASDVKETLDEIEAEVSEELSEVIGSIDVDLDGDRSNVRTRETNLGNLITDAMRNLTGSDIAFTNGGGIRDSIPSGEVAILDVVTALPFLNFVIEIEVTGEQLLRSAEQGVHLLPEENGGFMHVSGMSFTYDPSQPEGDRVVELYVGDEEVDPEATYTAATNDFTASGGDGYEWLADTPRLTDTGEILNEIVTNYINEGHAIPGVEDRIKSVE</sequence>
<comment type="similarity">
    <text evidence="2">Belongs to the 5'-nucleotidase family.</text>
</comment>
<dbReference type="InterPro" id="IPR008334">
    <property type="entry name" value="5'-Nucleotdase_C"/>
</dbReference>
<dbReference type="RefSeq" id="WP_367779892.1">
    <property type="nucleotide sequence ID" value="NZ_JBFMIA010000010.1"/>
</dbReference>
<reference evidence="5 6" key="1">
    <citation type="journal article" date="1979" name="Int. J. Syst. Evol. Microbiol.">
        <title>Bacillus globisporus subsp. marinus subsp. nov.</title>
        <authorList>
            <person name="Liu H."/>
        </authorList>
    </citation>
    <scope>NUCLEOTIDE SEQUENCE [LARGE SCALE GENOMIC DNA]</scope>
    <source>
        <strain evidence="5 6">DSM 1297</strain>
    </source>
</reference>
<dbReference type="Proteomes" id="UP001556040">
    <property type="component" value="Unassembled WGS sequence"/>
</dbReference>
<dbReference type="PRINTS" id="PR01607">
    <property type="entry name" value="APYRASEFAMLY"/>
</dbReference>
<keyword evidence="1 2" id="KW-0732">Signal</keyword>
<dbReference type="PROSITE" id="PS51257">
    <property type="entry name" value="PROKAR_LIPOPROTEIN"/>
    <property type="match status" value="1"/>
</dbReference>
<comment type="caution">
    <text evidence="5">The sequence shown here is derived from an EMBL/GenBank/DDBJ whole genome shotgun (WGS) entry which is preliminary data.</text>
</comment>
<dbReference type="InterPro" id="IPR006179">
    <property type="entry name" value="5_nucleotidase/apyrase"/>
</dbReference>
<proteinExistence type="inferred from homology"/>
<dbReference type="InterPro" id="IPR029052">
    <property type="entry name" value="Metallo-depent_PP-like"/>
</dbReference>
<keyword evidence="2" id="KW-0547">Nucleotide-binding</keyword>
<dbReference type="Gene3D" id="3.90.780.10">
    <property type="entry name" value="5'-Nucleotidase, C-terminal domain"/>
    <property type="match status" value="1"/>
</dbReference>